<dbReference type="GO" id="GO:0004034">
    <property type="term" value="F:aldose 1-epimerase activity"/>
    <property type="evidence" value="ECO:0007669"/>
    <property type="project" value="TreeGrafter"/>
</dbReference>
<comment type="caution">
    <text evidence="2">The sequence shown here is derived from an EMBL/GenBank/DDBJ whole genome shotgun (WGS) entry which is preliminary data.</text>
</comment>
<organism evidence="2 3">
    <name type="scientific">Goodfellowiella coeruleoviolacea</name>
    <dbReference type="NCBI Taxonomy" id="334858"/>
    <lineage>
        <taxon>Bacteria</taxon>
        <taxon>Bacillati</taxon>
        <taxon>Actinomycetota</taxon>
        <taxon>Actinomycetes</taxon>
        <taxon>Pseudonocardiales</taxon>
        <taxon>Pseudonocardiaceae</taxon>
        <taxon>Goodfellowiella</taxon>
    </lineage>
</organism>
<keyword evidence="1" id="KW-0732">Signal</keyword>
<dbReference type="PANTHER" id="PTHR10091">
    <property type="entry name" value="ALDOSE-1-EPIMERASE"/>
    <property type="match status" value="1"/>
</dbReference>
<sequence>METPQPNRLPRRAALAAGLAATTVGVVAGQAGAEPGAPDQQDADQSGTARTLATGRQFELASGQQRAVVTEVGGRLRSWRVRGREVLLTHGADELGDSYLGHVLLPWPNRIDHGRYTFNGVEQQTPLTEPGRDCALHGLVSWVPWVPVAQRRDRVRLAYVLHPQYGYPFTLSFQIEYALTGDGLRVTLTARNVGTAAAPFGAGYHPYVQVGSRTIDSALLTIPADTYYTVNDRLIPTGKASVAGTPLDFRTPRLLGDTKLDTAYTGLSHVDGEAVAALELPGGPRVEVWMDETHRYVQAYTDDGQNGRPNRAGITLEPMTCAPNSFNTGDGLIVLEPGQRYQGSWGLRATG</sequence>
<gene>
    <name evidence="2" type="ORF">LX83_001036</name>
</gene>
<dbReference type="Pfam" id="PF01263">
    <property type="entry name" value="Aldose_epim"/>
    <property type="match status" value="1"/>
</dbReference>
<proteinExistence type="predicted"/>
<keyword evidence="3" id="KW-1185">Reference proteome</keyword>
<dbReference type="Proteomes" id="UP001206128">
    <property type="component" value="Unassembled WGS sequence"/>
</dbReference>
<dbReference type="PANTHER" id="PTHR10091:SF0">
    <property type="entry name" value="GALACTOSE MUTAROTASE"/>
    <property type="match status" value="1"/>
</dbReference>
<dbReference type="InterPro" id="IPR011013">
    <property type="entry name" value="Gal_mutarotase_sf_dom"/>
</dbReference>
<feature type="signal peptide" evidence="1">
    <location>
        <begin position="1"/>
        <end position="33"/>
    </location>
</feature>
<dbReference type="InterPro" id="IPR008183">
    <property type="entry name" value="Aldose_1/G6P_1-epimerase"/>
</dbReference>
<dbReference type="GO" id="GO:0006006">
    <property type="term" value="P:glucose metabolic process"/>
    <property type="evidence" value="ECO:0007669"/>
    <property type="project" value="TreeGrafter"/>
</dbReference>
<dbReference type="GO" id="GO:0030246">
    <property type="term" value="F:carbohydrate binding"/>
    <property type="evidence" value="ECO:0007669"/>
    <property type="project" value="InterPro"/>
</dbReference>
<dbReference type="InterPro" id="IPR006311">
    <property type="entry name" value="TAT_signal"/>
</dbReference>
<dbReference type="Gene3D" id="2.70.98.10">
    <property type="match status" value="1"/>
</dbReference>
<dbReference type="AlphaFoldDB" id="A0AAE3KDL7"/>
<dbReference type="SUPFAM" id="SSF74650">
    <property type="entry name" value="Galactose mutarotase-like"/>
    <property type="match status" value="1"/>
</dbReference>
<feature type="chain" id="PRO_5042279507" evidence="1">
    <location>
        <begin position="34"/>
        <end position="351"/>
    </location>
</feature>
<name>A0AAE3KDL7_9PSEU</name>
<dbReference type="RefSeq" id="WP_253767604.1">
    <property type="nucleotide sequence ID" value="NZ_JAMTCK010000002.1"/>
</dbReference>
<dbReference type="GO" id="GO:0033499">
    <property type="term" value="P:galactose catabolic process via UDP-galactose, Leloir pathway"/>
    <property type="evidence" value="ECO:0007669"/>
    <property type="project" value="TreeGrafter"/>
</dbReference>
<protein>
    <submittedName>
        <fullName evidence="2">Aldose 1-epimerase</fullName>
    </submittedName>
</protein>
<dbReference type="CDD" id="cd09022">
    <property type="entry name" value="Aldose_epim_Ec_YihR"/>
    <property type="match status" value="1"/>
</dbReference>
<dbReference type="EMBL" id="JAMTCK010000002">
    <property type="protein sequence ID" value="MCP2164196.1"/>
    <property type="molecule type" value="Genomic_DNA"/>
</dbReference>
<accession>A0AAE3KDL7</accession>
<evidence type="ECO:0000256" key="1">
    <source>
        <dbReference type="SAM" id="SignalP"/>
    </source>
</evidence>
<evidence type="ECO:0000313" key="3">
    <source>
        <dbReference type="Proteomes" id="UP001206128"/>
    </source>
</evidence>
<dbReference type="InterPro" id="IPR014718">
    <property type="entry name" value="GH-type_carb-bd"/>
</dbReference>
<dbReference type="PROSITE" id="PS51318">
    <property type="entry name" value="TAT"/>
    <property type="match status" value="1"/>
</dbReference>
<dbReference type="InterPro" id="IPR037480">
    <property type="entry name" value="YihR-like"/>
</dbReference>
<reference evidence="2" key="1">
    <citation type="submission" date="2022-06" db="EMBL/GenBank/DDBJ databases">
        <title>Genomic Encyclopedia of Archaeal and Bacterial Type Strains, Phase II (KMG-II): from individual species to whole genera.</title>
        <authorList>
            <person name="Goeker M."/>
        </authorList>
    </citation>
    <scope>NUCLEOTIDE SEQUENCE</scope>
    <source>
        <strain evidence="2">DSM 43935</strain>
    </source>
</reference>
<evidence type="ECO:0000313" key="2">
    <source>
        <dbReference type="EMBL" id="MCP2164196.1"/>
    </source>
</evidence>